<evidence type="ECO:0000256" key="1">
    <source>
        <dbReference type="ARBA" id="ARBA00004370"/>
    </source>
</evidence>
<accession>A0ABQ8E4D2</accession>
<name>A0ABQ8E4D2_BRANA</name>
<gene>
    <name evidence="9" type="ORF">HID58_013594</name>
</gene>
<keyword evidence="6 7" id="KW-0472">Membrane</keyword>
<organism evidence="9 10">
    <name type="scientific">Brassica napus</name>
    <name type="common">Rape</name>
    <dbReference type="NCBI Taxonomy" id="3708"/>
    <lineage>
        <taxon>Eukaryota</taxon>
        <taxon>Viridiplantae</taxon>
        <taxon>Streptophyta</taxon>
        <taxon>Embryophyta</taxon>
        <taxon>Tracheophyta</taxon>
        <taxon>Spermatophyta</taxon>
        <taxon>Magnoliopsida</taxon>
        <taxon>eudicotyledons</taxon>
        <taxon>Gunneridae</taxon>
        <taxon>Pentapetalae</taxon>
        <taxon>rosids</taxon>
        <taxon>malvids</taxon>
        <taxon>Brassicales</taxon>
        <taxon>Brassicaceae</taxon>
        <taxon>Brassiceae</taxon>
        <taxon>Brassica</taxon>
    </lineage>
</organism>
<evidence type="ECO:0000313" key="10">
    <source>
        <dbReference type="Proteomes" id="UP000824890"/>
    </source>
</evidence>
<evidence type="ECO:0000256" key="7">
    <source>
        <dbReference type="SAM" id="Phobius"/>
    </source>
</evidence>
<evidence type="ECO:0000256" key="2">
    <source>
        <dbReference type="ARBA" id="ARBA00022448"/>
    </source>
</evidence>
<feature type="transmembrane region" description="Helical" evidence="7">
    <location>
        <begin position="72"/>
        <end position="97"/>
    </location>
</feature>
<keyword evidence="4" id="KW-0029">Amino-acid transport</keyword>
<dbReference type="Proteomes" id="UP000824890">
    <property type="component" value="Unassembled WGS sequence"/>
</dbReference>
<dbReference type="EMBL" id="JAGKQM010000003">
    <property type="protein sequence ID" value="KAH0936477.1"/>
    <property type="molecule type" value="Genomic_DNA"/>
</dbReference>
<evidence type="ECO:0000256" key="4">
    <source>
        <dbReference type="ARBA" id="ARBA00022970"/>
    </source>
</evidence>
<evidence type="ECO:0000256" key="3">
    <source>
        <dbReference type="ARBA" id="ARBA00022692"/>
    </source>
</evidence>
<keyword evidence="3 7" id="KW-0812">Transmembrane</keyword>
<dbReference type="InterPro" id="IPR013057">
    <property type="entry name" value="AA_transpt_TM"/>
</dbReference>
<evidence type="ECO:0000313" key="9">
    <source>
        <dbReference type="EMBL" id="KAH0936477.1"/>
    </source>
</evidence>
<comment type="subcellular location">
    <subcellularLocation>
        <location evidence="1">Membrane</location>
    </subcellularLocation>
</comment>
<comment type="caution">
    <text evidence="9">The sequence shown here is derived from an EMBL/GenBank/DDBJ whole genome shotgun (WGS) entry which is preliminary data.</text>
</comment>
<protein>
    <recommendedName>
        <fullName evidence="8">Amino acid transporter transmembrane domain-containing protein</fullName>
    </recommendedName>
</protein>
<evidence type="ECO:0000259" key="8">
    <source>
        <dbReference type="Pfam" id="PF01490"/>
    </source>
</evidence>
<keyword evidence="5 7" id="KW-1133">Transmembrane helix</keyword>
<evidence type="ECO:0000256" key="6">
    <source>
        <dbReference type="ARBA" id="ARBA00023136"/>
    </source>
</evidence>
<feature type="domain" description="Amino acid transporter transmembrane" evidence="8">
    <location>
        <begin position="80"/>
        <end position="165"/>
    </location>
</feature>
<sequence length="178" mass="20459">DDEKLARQKEIEDWLPITSSRNAKWWYSAFHNVTAMCRSSRPPLRHVSARLVKISIILATNLNRIHQKIKPVLIGFSKGPGVAVLVLSWVITLYTLWQLVEMHEWFRESVLIVTMNSDNTRLEKSLLIVEIGVCIVYMVTGGKSLKKFHELVCEDCKPIKLTYFVGLNVQTDPRLLGR</sequence>
<keyword evidence="10" id="KW-1185">Reference proteome</keyword>
<reference evidence="9 10" key="1">
    <citation type="submission" date="2021-05" db="EMBL/GenBank/DDBJ databases">
        <title>Genome Assembly of Synthetic Allotetraploid Brassica napus Reveals Homoeologous Exchanges between Subgenomes.</title>
        <authorList>
            <person name="Davis J.T."/>
        </authorList>
    </citation>
    <scope>NUCLEOTIDE SEQUENCE [LARGE SCALE GENOMIC DNA]</scope>
    <source>
        <strain evidence="10">cv. Da-Ae</strain>
        <tissue evidence="9">Seedling</tissue>
    </source>
</reference>
<keyword evidence="2" id="KW-0813">Transport</keyword>
<dbReference type="Pfam" id="PF01490">
    <property type="entry name" value="Aa_trans"/>
    <property type="match status" value="1"/>
</dbReference>
<feature type="non-terminal residue" evidence="9">
    <location>
        <position position="1"/>
    </location>
</feature>
<proteinExistence type="predicted"/>
<evidence type="ECO:0000256" key="5">
    <source>
        <dbReference type="ARBA" id="ARBA00022989"/>
    </source>
</evidence>